<reference evidence="4 5" key="1">
    <citation type="submission" date="2024-11" db="EMBL/GenBank/DDBJ databases">
        <title>A near-complete genome assembly of Cinchona calisaya.</title>
        <authorList>
            <person name="Lian D.C."/>
            <person name="Zhao X.W."/>
            <person name="Wei L."/>
        </authorList>
    </citation>
    <scope>NUCLEOTIDE SEQUENCE [LARGE SCALE GENOMIC DNA]</scope>
    <source>
        <tissue evidence="4">Nenye</tissue>
    </source>
</reference>
<evidence type="ECO:0000256" key="2">
    <source>
        <dbReference type="PROSITE-ProRule" id="PRU00176"/>
    </source>
</evidence>
<dbReference type="PANTHER" id="PTHR48024:SF25">
    <property type="entry name" value="UBP1-ASSOCIATED PROTEIN 2C"/>
    <property type="match status" value="1"/>
</dbReference>
<dbReference type="InterPro" id="IPR000504">
    <property type="entry name" value="RRM_dom"/>
</dbReference>
<feature type="domain" description="RRM" evidence="3">
    <location>
        <begin position="219"/>
        <end position="301"/>
    </location>
</feature>
<comment type="caution">
    <text evidence="4">The sequence shown here is derived from an EMBL/GenBank/DDBJ whole genome shotgun (WGS) entry which is preliminary data.</text>
</comment>
<sequence>MNQIKVPKYFDSQGKKLYPSELKLSNPLTTIPSVNLEAFSVHQLHQILHNITTNPIPNLNKTNKEILELLWNVEKQEKQTIHNILQSFTRSQLLEILEEAAIVHSDILHTIRSVIDYNPSHRKIFVRSLGPKTTSETLHNFFSSEYGEVEEAEVIFDRATGNSKGYGFVTFKNVESFLLALKTPSKKIEAFVSFTSIYVNQDSLSRDDDQEKEKEIFKRKIRVENVPTEMSSETLLDFFEKYGEIEEGPRGFDMGTGKSRGFAYFVYKNEESAKAALAEKVKNVDGVKLVCKMVVKEREKNATSTRNNNGLDLVESFPLPLRVLVMPVLYYYNICYFRELVTYNCHENQLFMGDGGQGGQFGTLIQEPPSSTFGPVPCIAGGDVDSVASSSVK</sequence>
<dbReference type="EMBL" id="JBJUIK010000012">
    <property type="protein sequence ID" value="KAL3508745.1"/>
    <property type="molecule type" value="Genomic_DNA"/>
</dbReference>
<dbReference type="PANTHER" id="PTHR48024">
    <property type="entry name" value="GEO13361P1-RELATED"/>
    <property type="match status" value="1"/>
</dbReference>
<dbReference type="Pfam" id="PF00076">
    <property type="entry name" value="RRM_1"/>
    <property type="match status" value="2"/>
</dbReference>
<dbReference type="InterPro" id="IPR050886">
    <property type="entry name" value="RNA-binding_reg"/>
</dbReference>
<keyword evidence="5" id="KW-1185">Reference proteome</keyword>
<gene>
    <name evidence="4" type="ORF">ACH5RR_028146</name>
</gene>
<dbReference type="SMART" id="SM00360">
    <property type="entry name" value="RRM"/>
    <property type="match status" value="2"/>
</dbReference>
<dbReference type="InterPro" id="IPR035979">
    <property type="entry name" value="RBD_domain_sf"/>
</dbReference>
<dbReference type="Proteomes" id="UP001630127">
    <property type="component" value="Unassembled WGS sequence"/>
</dbReference>
<evidence type="ECO:0000256" key="1">
    <source>
        <dbReference type="ARBA" id="ARBA00022884"/>
    </source>
</evidence>
<dbReference type="PROSITE" id="PS50102">
    <property type="entry name" value="RRM"/>
    <property type="match status" value="2"/>
</dbReference>
<keyword evidence="1 2" id="KW-0694">RNA-binding</keyword>
<dbReference type="Gene3D" id="3.30.70.330">
    <property type="match status" value="2"/>
</dbReference>
<dbReference type="GO" id="GO:0003723">
    <property type="term" value="F:RNA binding"/>
    <property type="evidence" value="ECO:0007669"/>
    <property type="project" value="UniProtKB-UniRule"/>
</dbReference>
<evidence type="ECO:0000313" key="4">
    <source>
        <dbReference type="EMBL" id="KAL3508745.1"/>
    </source>
</evidence>
<dbReference type="AlphaFoldDB" id="A0ABD2YMX5"/>
<accession>A0ABD2YMX5</accession>
<protein>
    <recommendedName>
        <fullName evidence="3">RRM domain-containing protein</fullName>
    </recommendedName>
</protein>
<dbReference type="InterPro" id="IPR012677">
    <property type="entry name" value="Nucleotide-bd_a/b_plait_sf"/>
</dbReference>
<name>A0ABD2YMX5_9GENT</name>
<proteinExistence type="predicted"/>
<feature type="domain" description="RRM" evidence="3">
    <location>
        <begin position="122"/>
        <end position="228"/>
    </location>
</feature>
<evidence type="ECO:0000313" key="5">
    <source>
        <dbReference type="Proteomes" id="UP001630127"/>
    </source>
</evidence>
<evidence type="ECO:0000259" key="3">
    <source>
        <dbReference type="PROSITE" id="PS50102"/>
    </source>
</evidence>
<organism evidence="4 5">
    <name type="scientific">Cinchona calisaya</name>
    <dbReference type="NCBI Taxonomy" id="153742"/>
    <lineage>
        <taxon>Eukaryota</taxon>
        <taxon>Viridiplantae</taxon>
        <taxon>Streptophyta</taxon>
        <taxon>Embryophyta</taxon>
        <taxon>Tracheophyta</taxon>
        <taxon>Spermatophyta</taxon>
        <taxon>Magnoliopsida</taxon>
        <taxon>eudicotyledons</taxon>
        <taxon>Gunneridae</taxon>
        <taxon>Pentapetalae</taxon>
        <taxon>asterids</taxon>
        <taxon>lamiids</taxon>
        <taxon>Gentianales</taxon>
        <taxon>Rubiaceae</taxon>
        <taxon>Cinchonoideae</taxon>
        <taxon>Cinchoneae</taxon>
        <taxon>Cinchona</taxon>
    </lineage>
</organism>
<dbReference type="SUPFAM" id="SSF54928">
    <property type="entry name" value="RNA-binding domain, RBD"/>
    <property type="match status" value="2"/>
</dbReference>